<dbReference type="InterPro" id="IPR001841">
    <property type="entry name" value="Znf_RING"/>
</dbReference>
<keyword evidence="2 4" id="KW-0863">Zinc-finger</keyword>
<feature type="domain" description="RING-type" evidence="6">
    <location>
        <begin position="240"/>
        <end position="278"/>
    </location>
</feature>
<dbReference type="InterPro" id="IPR013083">
    <property type="entry name" value="Znf_RING/FYVE/PHD"/>
</dbReference>
<dbReference type="Gene3D" id="1.20.58.1480">
    <property type="match status" value="1"/>
</dbReference>
<dbReference type="PROSITE" id="PS50089">
    <property type="entry name" value="ZF_RING_2"/>
    <property type="match status" value="2"/>
</dbReference>
<dbReference type="OrthoDB" id="264917at2759"/>
<organism evidence="8 9">
    <name type="scientific">Polyplosphaeria fusca</name>
    <dbReference type="NCBI Taxonomy" id="682080"/>
    <lineage>
        <taxon>Eukaryota</taxon>
        <taxon>Fungi</taxon>
        <taxon>Dikarya</taxon>
        <taxon>Ascomycota</taxon>
        <taxon>Pezizomycotina</taxon>
        <taxon>Dothideomycetes</taxon>
        <taxon>Pleosporomycetidae</taxon>
        <taxon>Pleosporales</taxon>
        <taxon>Tetraplosphaeriaceae</taxon>
        <taxon>Polyplosphaeria</taxon>
    </lineage>
</organism>
<dbReference type="InterPro" id="IPR003111">
    <property type="entry name" value="Lon_prtase_N"/>
</dbReference>
<evidence type="ECO:0000256" key="3">
    <source>
        <dbReference type="ARBA" id="ARBA00022833"/>
    </source>
</evidence>
<evidence type="ECO:0000313" key="8">
    <source>
        <dbReference type="EMBL" id="KAF2738196.1"/>
    </source>
</evidence>
<feature type="domain" description="Lon N-terminal" evidence="7">
    <location>
        <begin position="317"/>
        <end position="559"/>
    </location>
</feature>
<evidence type="ECO:0000259" key="7">
    <source>
        <dbReference type="PROSITE" id="PS51787"/>
    </source>
</evidence>
<dbReference type="GO" id="GO:0061630">
    <property type="term" value="F:ubiquitin protein ligase activity"/>
    <property type="evidence" value="ECO:0007669"/>
    <property type="project" value="TreeGrafter"/>
</dbReference>
<evidence type="ECO:0000259" key="6">
    <source>
        <dbReference type="PROSITE" id="PS50089"/>
    </source>
</evidence>
<feature type="region of interest" description="Disordered" evidence="5">
    <location>
        <begin position="1"/>
        <end position="26"/>
    </location>
</feature>
<evidence type="ECO:0000256" key="1">
    <source>
        <dbReference type="ARBA" id="ARBA00022723"/>
    </source>
</evidence>
<dbReference type="SMART" id="SM00464">
    <property type="entry name" value="LON"/>
    <property type="match status" value="1"/>
</dbReference>
<feature type="region of interest" description="Disordered" evidence="5">
    <location>
        <begin position="439"/>
        <end position="465"/>
    </location>
</feature>
<dbReference type="PROSITE" id="PS51787">
    <property type="entry name" value="LON_N"/>
    <property type="match status" value="1"/>
</dbReference>
<dbReference type="AlphaFoldDB" id="A0A9P4V668"/>
<protein>
    <submittedName>
        <fullName evidence="8">Uncharacterized protein</fullName>
    </submittedName>
</protein>
<reference evidence="8" key="1">
    <citation type="journal article" date="2020" name="Stud. Mycol.">
        <title>101 Dothideomycetes genomes: a test case for predicting lifestyles and emergence of pathogens.</title>
        <authorList>
            <person name="Haridas S."/>
            <person name="Albert R."/>
            <person name="Binder M."/>
            <person name="Bloem J."/>
            <person name="Labutti K."/>
            <person name="Salamov A."/>
            <person name="Andreopoulos B."/>
            <person name="Baker S."/>
            <person name="Barry K."/>
            <person name="Bills G."/>
            <person name="Bluhm B."/>
            <person name="Cannon C."/>
            <person name="Castanera R."/>
            <person name="Culley D."/>
            <person name="Daum C."/>
            <person name="Ezra D."/>
            <person name="Gonzalez J."/>
            <person name="Henrissat B."/>
            <person name="Kuo A."/>
            <person name="Liang C."/>
            <person name="Lipzen A."/>
            <person name="Lutzoni F."/>
            <person name="Magnuson J."/>
            <person name="Mondo S."/>
            <person name="Nolan M."/>
            <person name="Ohm R."/>
            <person name="Pangilinan J."/>
            <person name="Park H.-J."/>
            <person name="Ramirez L."/>
            <person name="Alfaro M."/>
            <person name="Sun H."/>
            <person name="Tritt A."/>
            <person name="Yoshinaga Y."/>
            <person name="Zwiers L.-H."/>
            <person name="Turgeon B."/>
            <person name="Goodwin S."/>
            <person name="Spatafora J."/>
            <person name="Crous P."/>
            <person name="Grigoriev I."/>
        </authorList>
    </citation>
    <scope>NUCLEOTIDE SEQUENCE</scope>
    <source>
        <strain evidence="8">CBS 125425</strain>
    </source>
</reference>
<dbReference type="CDD" id="cd16514">
    <property type="entry name" value="RING-HC_LONFs_rpt2"/>
    <property type="match status" value="1"/>
</dbReference>
<feature type="domain" description="RING-type" evidence="6">
    <location>
        <begin position="66"/>
        <end position="114"/>
    </location>
</feature>
<dbReference type="InterPro" id="IPR017907">
    <property type="entry name" value="Znf_RING_CS"/>
</dbReference>
<evidence type="ECO:0000256" key="4">
    <source>
        <dbReference type="PROSITE-ProRule" id="PRU00175"/>
    </source>
</evidence>
<dbReference type="Proteomes" id="UP000799444">
    <property type="component" value="Unassembled WGS sequence"/>
</dbReference>
<name>A0A9P4V668_9PLEO</name>
<sequence>MNLIRNNSKGCLIAESDEPSFDPPPATRTSALMVGSDIATHNSEQTDRVLTPPHYDVRQLVRLVQCLQCSKPFTAPVTLPCGHTVCRECLPSAEHRANISWPNTEDRQRGYTCPFPDCGTVHPTGECSVDVTLTKLIDKIRVEGSKATQLAGNHFMLLEEVPPRTQTTPIENRVFQYVGRTRELPGGRLVATFTMAEMGELGHASEVLYTSTSMTVEEEQVLDTNVRSCIQEAALKELDCLVCYNLMLDPTTTSCGHTFCRRCLARVLDHGNDCPICRRKLHIPPSLQDQPSNARLVAILNGLCPDLVAARVNALNLEEQSAESNLSTPIFICTLALPSMPTFLHIFEPRYRLMMRRCLEGNRQFGMVMYNQANHPQGDLGTTPFLEYGTLLEIVNFELLRDGRSFIETRGVGRFRIREHGMLDGYNIARVERVEDVSLTEEERMEAEETKDAQASAEGFQRQHPNTPLDPNLALNLKSTHELLTRCTSFVERMRSHSASWLSTRIVSVYGGPPNDPALFPYWFAAVLPIAEEEKYILLRTTSVRERLKLVDNWIRRIEGQPW</sequence>
<gene>
    <name evidence="8" type="ORF">EJ04DRAFT_73233</name>
</gene>
<dbReference type="SUPFAM" id="SSF88697">
    <property type="entry name" value="PUA domain-like"/>
    <property type="match status" value="1"/>
</dbReference>
<dbReference type="PANTHER" id="PTHR23327">
    <property type="entry name" value="RING FINGER PROTEIN 127"/>
    <property type="match status" value="1"/>
</dbReference>
<dbReference type="PROSITE" id="PS00518">
    <property type="entry name" value="ZF_RING_1"/>
    <property type="match status" value="2"/>
</dbReference>
<dbReference type="Pfam" id="PF13923">
    <property type="entry name" value="zf-C3HC4_2"/>
    <property type="match status" value="1"/>
</dbReference>
<dbReference type="SMART" id="SM00184">
    <property type="entry name" value="RING"/>
    <property type="match status" value="2"/>
</dbReference>
<dbReference type="InterPro" id="IPR046336">
    <property type="entry name" value="Lon_prtase_N_sf"/>
</dbReference>
<dbReference type="Gene3D" id="3.30.40.10">
    <property type="entry name" value="Zinc/RING finger domain, C3HC4 (zinc finger)"/>
    <property type="match status" value="2"/>
</dbReference>
<dbReference type="EMBL" id="ML996111">
    <property type="protein sequence ID" value="KAF2738196.1"/>
    <property type="molecule type" value="Genomic_DNA"/>
</dbReference>
<dbReference type="InterPro" id="IPR027370">
    <property type="entry name" value="Znf-RING_euk"/>
</dbReference>
<keyword evidence="9" id="KW-1185">Reference proteome</keyword>
<comment type="caution">
    <text evidence="8">The sequence shown here is derived from an EMBL/GenBank/DDBJ whole genome shotgun (WGS) entry which is preliminary data.</text>
</comment>
<dbReference type="Pfam" id="PF13445">
    <property type="entry name" value="zf-RING_UBOX"/>
    <property type="match status" value="1"/>
</dbReference>
<dbReference type="Pfam" id="PF02190">
    <property type="entry name" value="LON_substr_bdg"/>
    <property type="match status" value="1"/>
</dbReference>
<evidence type="ECO:0000313" key="9">
    <source>
        <dbReference type="Proteomes" id="UP000799444"/>
    </source>
</evidence>
<dbReference type="GO" id="GO:0008270">
    <property type="term" value="F:zinc ion binding"/>
    <property type="evidence" value="ECO:0007669"/>
    <property type="project" value="UniProtKB-KW"/>
</dbReference>
<keyword evidence="1" id="KW-0479">Metal-binding</keyword>
<dbReference type="SUPFAM" id="SSF57850">
    <property type="entry name" value="RING/U-box"/>
    <property type="match status" value="2"/>
</dbReference>
<dbReference type="InterPro" id="IPR015947">
    <property type="entry name" value="PUA-like_sf"/>
</dbReference>
<evidence type="ECO:0000256" key="2">
    <source>
        <dbReference type="ARBA" id="ARBA00022771"/>
    </source>
</evidence>
<dbReference type="Gene3D" id="2.30.130.40">
    <property type="entry name" value="LON domain-like"/>
    <property type="match status" value="1"/>
</dbReference>
<accession>A0A9P4V668</accession>
<dbReference type="PANTHER" id="PTHR23327:SF42">
    <property type="entry name" value="LON PEPTIDASE N-TERMINAL DOMAIN AND RING FINGER PROTEIN C14F5.10C"/>
    <property type="match status" value="1"/>
</dbReference>
<proteinExistence type="predicted"/>
<keyword evidence="3" id="KW-0862">Zinc</keyword>
<evidence type="ECO:0000256" key="5">
    <source>
        <dbReference type="SAM" id="MobiDB-lite"/>
    </source>
</evidence>